<feature type="transmembrane region" description="Helical" evidence="1">
    <location>
        <begin position="109"/>
        <end position="130"/>
    </location>
</feature>
<dbReference type="Proteomes" id="UP000241899">
    <property type="component" value="Unassembled WGS sequence"/>
</dbReference>
<feature type="transmembrane region" description="Helical" evidence="1">
    <location>
        <begin position="217"/>
        <end position="235"/>
    </location>
</feature>
<proteinExistence type="predicted"/>
<dbReference type="Pfam" id="PF05940">
    <property type="entry name" value="NnrS"/>
    <property type="match status" value="1"/>
</dbReference>
<accession>A0A2T4JI14</accession>
<feature type="transmembrane region" description="Helical" evidence="1">
    <location>
        <begin position="83"/>
        <end position="103"/>
    </location>
</feature>
<reference evidence="2 3" key="1">
    <citation type="submission" date="2018-03" db="EMBL/GenBank/DDBJ databases">
        <title>Rhodobacter veldkampii.</title>
        <authorList>
            <person name="Meyer T.E."/>
            <person name="Miller S."/>
            <person name="Lodha T."/>
            <person name="Gandham S."/>
            <person name="Chintalapati S."/>
            <person name="Chintalapati V.R."/>
        </authorList>
    </citation>
    <scope>NUCLEOTIDE SEQUENCE [LARGE SCALE GENOMIC DNA]</scope>
    <source>
        <strain evidence="2 3">DSM 11550</strain>
    </source>
</reference>
<name>A0A2T4JI14_9RHOB</name>
<feature type="transmembrane region" description="Helical" evidence="1">
    <location>
        <begin position="360"/>
        <end position="384"/>
    </location>
</feature>
<evidence type="ECO:0000256" key="1">
    <source>
        <dbReference type="SAM" id="Phobius"/>
    </source>
</evidence>
<keyword evidence="1" id="KW-1133">Transmembrane helix</keyword>
<feature type="transmembrane region" description="Helical" evidence="1">
    <location>
        <begin position="241"/>
        <end position="257"/>
    </location>
</feature>
<dbReference type="InterPro" id="IPR010266">
    <property type="entry name" value="NnrS"/>
</dbReference>
<dbReference type="EMBL" id="PZKF01000017">
    <property type="protein sequence ID" value="PTE17508.1"/>
    <property type="molecule type" value="Genomic_DNA"/>
</dbReference>
<feature type="transmembrane region" description="Helical" evidence="1">
    <location>
        <begin position="58"/>
        <end position="76"/>
    </location>
</feature>
<feature type="transmembrane region" description="Helical" evidence="1">
    <location>
        <begin position="142"/>
        <end position="162"/>
    </location>
</feature>
<feature type="transmembrane region" description="Helical" evidence="1">
    <location>
        <begin position="19"/>
        <end position="38"/>
    </location>
</feature>
<dbReference type="RefSeq" id="WP_107325024.1">
    <property type="nucleotide sequence ID" value="NZ_NHSP01000030.1"/>
</dbReference>
<organism evidence="2 3">
    <name type="scientific">Phaeovulum veldkampii DSM 11550</name>
    <dbReference type="NCBI Taxonomy" id="1185920"/>
    <lineage>
        <taxon>Bacteria</taxon>
        <taxon>Pseudomonadati</taxon>
        <taxon>Pseudomonadota</taxon>
        <taxon>Alphaproteobacteria</taxon>
        <taxon>Rhodobacterales</taxon>
        <taxon>Paracoccaceae</taxon>
        <taxon>Phaeovulum</taxon>
    </lineage>
</organism>
<dbReference type="AlphaFoldDB" id="A0A2T4JI14"/>
<feature type="transmembrane region" description="Helical" evidence="1">
    <location>
        <begin position="302"/>
        <end position="324"/>
    </location>
</feature>
<evidence type="ECO:0000313" key="2">
    <source>
        <dbReference type="EMBL" id="PTE17508.1"/>
    </source>
</evidence>
<evidence type="ECO:0000313" key="3">
    <source>
        <dbReference type="Proteomes" id="UP000241899"/>
    </source>
</evidence>
<feature type="transmembrane region" description="Helical" evidence="1">
    <location>
        <begin position="174"/>
        <end position="197"/>
    </location>
</feature>
<dbReference type="OrthoDB" id="9770040at2"/>
<keyword evidence="1" id="KW-0472">Membrane</keyword>
<keyword evidence="1" id="KW-0812">Transmembrane</keyword>
<protein>
    <submittedName>
        <fullName evidence="2">NnrS family protein</fullName>
    </submittedName>
</protein>
<feature type="transmembrane region" description="Helical" evidence="1">
    <location>
        <begin position="336"/>
        <end position="354"/>
    </location>
</feature>
<feature type="transmembrane region" description="Helical" evidence="1">
    <location>
        <begin position="269"/>
        <end position="290"/>
    </location>
</feature>
<comment type="caution">
    <text evidence="2">The sequence shown here is derived from an EMBL/GenBank/DDBJ whole genome shotgun (WGS) entry which is preliminary data.</text>
</comment>
<gene>
    <name evidence="2" type="ORF">C5F46_09020</name>
</gene>
<sequence>MTPTPAQLSDLWLAPHRPLFLAAGCWAFLAVLWWQWGAGLGLAPPSLGTPTLWHVHEMVFGFGAASMAAYFLTAVTSWTGRPALTGPGLQALVALWVAARAAMLGADSLPLPVLIAPGLGYFALLAGVLARDIAAARVWGKLGFPAAVAALGLVDVLFIIAARQGWALFDTVALVRAGVMFFAIKVAVIAGGMIPAFTGNWLRQVGAMVPPPRENRLANRLGLATLFAALALTLAGAEVTSGLALIIAGLVQGWRLSGWRMRAALRNPLLAMMQLTFLWLVIGLILVGVARLLPGLWPEADAVHALTMGAMSGMVMSVAARAAARREGGALIAGRLLPLAFAVLWSAAWVRVASPLFADSYAALVAAAATIWCAAWALFLVAFVPRIFGPVLRPVFSGARAAPVSIQPPAGP</sequence>
<keyword evidence="3" id="KW-1185">Reference proteome</keyword>